<dbReference type="AlphaFoldDB" id="A0A2Z6T8G6"/>
<dbReference type="GO" id="GO:0005524">
    <property type="term" value="F:ATP binding"/>
    <property type="evidence" value="ECO:0007669"/>
    <property type="project" value="UniProtKB-UniRule"/>
</dbReference>
<dbReference type="EC" id="6.3.2.9" evidence="5 17"/>
<feature type="binding site" evidence="17">
    <location>
        <begin position="120"/>
        <end position="126"/>
    </location>
    <ligand>
        <name>ATP</name>
        <dbReference type="ChEBI" id="CHEBI:30616"/>
    </ligand>
</feature>
<keyword evidence="17 18" id="KW-0131">Cell cycle</keyword>
<dbReference type="InterPro" id="IPR013221">
    <property type="entry name" value="Mur_ligase_cen"/>
</dbReference>
<dbReference type="SUPFAM" id="SSF51984">
    <property type="entry name" value="MurCD N-terminal domain"/>
    <property type="match status" value="1"/>
</dbReference>
<dbReference type="SUPFAM" id="SSF53244">
    <property type="entry name" value="MurD-like peptide ligases, peptide-binding domain"/>
    <property type="match status" value="1"/>
</dbReference>
<name>A0A2Z6T8G6_9LACO</name>
<keyword evidence="9 17" id="KW-0547">Nucleotide-binding</keyword>
<evidence type="ECO:0000256" key="8">
    <source>
        <dbReference type="ARBA" id="ARBA00022598"/>
    </source>
</evidence>
<comment type="function">
    <text evidence="1 17 18">Cell wall formation. Catalyzes the addition of glutamate to the nucleotide precursor UDP-N-acetylmuramoyl-L-alanine (UMA).</text>
</comment>
<dbReference type="InterPro" id="IPR036565">
    <property type="entry name" value="Mur-like_cat_sf"/>
</dbReference>
<dbReference type="GO" id="GO:0009252">
    <property type="term" value="P:peptidoglycan biosynthetic process"/>
    <property type="evidence" value="ECO:0007669"/>
    <property type="project" value="UniProtKB-UniRule"/>
</dbReference>
<dbReference type="InterPro" id="IPR004101">
    <property type="entry name" value="Mur_ligase_C"/>
</dbReference>
<evidence type="ECO:0000256" key="4">
    <source>
        <dbReference type="ARBA" id="ARBA00010416"/>
    </source>
</evidence>
<evidence type="ECO:0000313" key="21">
    <source>
        <dbReference type="EMBL" id="GBG04668.1"/>
    </source>
</evidence>
<comment type="catalytic activity">
    <reaction evidence="16 17 18">
        <text>UDP-N-acetyl-alpha-D-muramoyl-L-alanine + D-glutamate + ATP = UDP-N-acetyl-alpha-D-muramoyl-L-alanyl-D-glutamate + ADP + phosphate + H(+)</text>
        <dbReference type="Rhea" id="RHEA:16429"/>
        <dbReference type="ChEBI" id="CHEBI:15378"/>
        <dbReference type="ChEBI" id="CHEBI:29986"/>
        <dbReference type="ChEBI" id="CHEBI:30616"/>
        <dbReference type="ChEBI" id="CHEBI:43474"/>
        <dbReference type="ChEBI" id="CHEBI:83898"/>
        <dbReference type="ChEBI" id="CHEBI:83900"/>
        <dbReference type="ChEBI" id="CHEBI:456216"/>
        <dbReference type="EC" id="6.3.2.9"/>
    </reaction>
</comment>
<evidence type="ECO:0000259" key="19">
    <source>
        <dbReference type="Pfam" id="PF02875"/>
    </source>
</evidence>
<dbReference type="GO" id="GO:0005737">
    <property type="term" value="C:cytoplasm"/>
    <property type="evidence" value="ECO:0007669"/>
    <property type="project" value="UniProtKB-SubCell"/>
</dbReference>
<evidence type="ECO:0000256" key="16">
    <source>
        <dbReference type="ARBA" id="ARBA00047632"/>
    </source>
</evidence>
<keyword evidence="13 17" id="KW-0961">Cell wall biogenesis/degradation</keyword>
<evidence type="ECO:0000256" key="5">
    <source>
        <dbReference type="ARBA" id="ARBA00012212"/>
    </source>
</evidence>
<dbReference type="HAMAP" id="MF_00639">
    <property type="entry name" value="MurD"/>
    <property type="match status" value="1"/>
</dbReference>
<dbReference type="Proteomes" id="UP000257317">
    <property type="component" value="Unassembled WGS sequence"/>
</dbReference>
<keyword evidence="7 17" id="KW-0963">Cytoplasm</keyword>
<keyword evidence="22" id="KW-1185">Reference proteome</keyword>
<reference evidence="22" key="1">
    <citation type="submission" date="2018-03" db="EMBL/GenBank/DDBJ databases">
        <title>New taxa in the Lactobacillus gasseri group.</title>
        <authorList>
            <person name="Tanizawa Y."/>
            <person name="Tohno M."/>
            <person name="Endo A."/>
            <person name="Arita M."/>
        </authorList>
    </citation>
    <scope>NUCLEOTIDE SEQUENCE [LARGE SCALE GENOMIC DNA]</scope>
    <source>
        <strain evidence="22">DSM 24759</strain>
    </source>
</reference>
<evidence type="ECO:0000256" key="13">
    <source>
        <dbReference type="ARBA" id="ARBA00023316"/>
    </source>
</evidence>
<dbReference type="GO" id="GO:0071555">
    <property type="term" value="P:cell wall organization"/>
    <property type="evidence" value="ECO:0007669"/>
    <property type="project" value="UniProtKB-KW"/>
</dbReference>
<evidence type="ECO:0000256" key="3">
    <source>
        <dbReference type="ARBA" id="ARBA00004752"/>
    </source>
</evidence>
<dbReference type="SUPFAM" id="SSF53623">
    <property type="entry name" value="MurD-like peptide ligases, catalytic domain"/>
    <property type="match status" value="1"/>
</dbReference>
<feature type="domain" description="Mur ligase central" evidence="20">
    <location>
        <begin position="118"/>
        <end position="297"/>
    </location>
</feature>
<dbReference type="PANTHER" id="PTHR43692">
    <property type="entry name" value="UDP-N-ACETYLMURAMOYLALANINE--D-GLUTAMATE LIGASE"/>
    <property type="match status" value="1"/>
</dbReference>
<evidence type="ECO:0000256" key="15">
    <source>
        <dbReference type="ARBA" id="ARBA00032324"/>
    </source>
</evidence>
<keyword evidence="8 17" id="KW-0436">Ligase</keyword>
<evidence type="ECO:0000256" key="10">
    <source>
        <dbReference type="ARBA" id="ARBA00022840"/>
    </source>
</evidence>
<protein>
    <recommendedName>
        <fullName evidence="6 17">UDP-N-acetylmuramoylalanine--D-glutamate ligase</fullName>
        <ecNumber evidence="5 17">6.3.2.9</ecNumber>
    </recommendedName>
    <alternativeName>
        <fullName evidence="15 17">D-glutamic acid-adding enzyme</fullName>
    </alternativeName>
    <alternativeName>
        <fullName evidence="14 17">UDP-N-acetylmuramoyl-L-alanyl-D-glutamate synthetase</fullName>
    </alternativeName>
</protein>
<comment type="subcellular location">
    <subcellularLocation>
        <location evidence="2 17 18">Cytoplasm</location>
    </subcellularLocation>
</comment>
<evidence type="ECO:0000256" key="14">
    <source>
        <dbReference type="ARBA" id="ARBA00030398"/>
    </source>
</evidence>
<dbReference type="NCBIfam" id="TIGR01087">
    <property type="entry name" value="murD"/>
    <property type="match status" value="1"/>
</dbReference>
<sequence>MKQIKTYDGKNILILGLGKSGFAVAKLLLKLGAKITLNDKKDLSSDQKAQELEKMGVRVISGYHPIDLFDQETFDYLVKNPGIPYENPMVEQAQAKEIPVITEPEVALSVSEAPYVCVTGSNGKTTTVMLTQEIMDHYLSKKGGHAYAVGNIGVPISEVVPKVTSKDLLVVEMSSFQLLGVTDIKPKIAAIVDIYNNVHLDYHKTFENYVDAKLRITQAQDKNDYFIINYDQKEILAKEKKVTKAKTLTFSEKDTEADYYIGKEYLASQTDPKIMKKADIKIPGIHNQQNSLVAIAISKILGATNEDIQAVLSTFSGAKHRLQYVTTYQDRRFYNDSKSTNIEAASVAIPSFTDPEVWIAGGLDRGFTFDDLVPLIKEHIKVAVLYGETKYLLADAARKAGLKDKNIIIVNTLQEAVPRAYEASEKGDVILFSPACASWDQFNTFEERGDYFVKFIKDLNTK</sequence>
<keyword evidence="11 17" id="KW-0133">Cell shape</keyword>
<proteinExistence type="inferred from homology"/>
<dbReference type="Pfam" id="PF21799">
    <property type="entry name" value="MurD-like_N"/>
    <property type="match status" value="1"/>
</dbReference>
<comment type="caution">
    <text evidence="21">The sequence shown here is derived from an EMBL/GenBank/DDBJ whole genome shotgun (WGS) entry which is preliminary data.</text>
</comment>
<dbReference type="Gene3D" id="3.40.1190.10">
    <property type="entry name" value="Mur-like, catalytic domain"/>
    <property type="match status" value="1"/>
</dbReference>
<dbReference type="OrthoDB" id="9809796at2"/>
<evidence type="ECO:0000256" key="1">
    <source>
        <dbReference type="ARBA" id="ARBA00002734"/>
    </source>
</evidence>
<accession>A0A2Z6T8G6</accession>
<keyword evidence="17 18" id="KW-0132">Cell division</keyword>
<dbReference type="GO" id="GO:0008764">
    <property type="term" value="F:UDP-N-acetylmuramoylalanine-D-glutamate ligase activity"/>
    <property type="evidence" value="ECO:0007669"/>
    <property type="project" value="UniProtKB-UniRule"/>
</dbReference>
<evidence type="ECO:0000256" key="11">
    <source>
        <dbReference type="ARBA" id="ARBA00022960"/>
    </source>
</evidence>
<dbReference type="Gene3D" id="3.40.50.720">
    <property type="entry name" value="NAD(P)-binding Rossmann-like Domain"/>
    <property type="match status" value="1"/>
</dbReference>
<feature type="domain" description="Mur ligase C-terminal" evidence="19">
    <location>
        <begin position="320"/>
        <end position="436"/>
    </location>
</feature>
<evidence type="ECO:0000256" key="7">
    <source>
        <dbReference type="ARBA" id="ARBA00022490"/>
    </source>
</evidence>
<dbReference type="GO" id="GO:0051301">
    <property type="term" value="P:cell division"/>
    <property type="evidence" value="ECO:0007669"/>
    <property type="project" value="UniProtKB-KW"/>
</dbReference>
<dbReference type="RefSeq" id="WP_117118011.1">
    <property type="nucleotide sequence ID" value="NZ_BFBY01000003.1"/>
</dbReference>
<organism evidence="21 22">
    <name type="scientific">Lactobacillus rodentium</name>
    <dbReference type="NCBI Taxonomy" id="947835"/>
    <lineage>
        <taxon>Bacteria</taxon>
        <taxon>Bacillati</taxon>
        <taxon>Bacillota</taxon>
        <taxon>Bacilli</taxon>
        <taxon>Lactobacillales</taxon>
        <taxon>Lactobacillaceae</taxon>
        <taxon>Lactobacillus</taxon>
    </lineage>
</organism>
<evidence type="ECO:0000259" key="20">
    <source>
        <dbReference type="Pfam" id="PF08245"/>
    </source>
</evidence>
<evidence type="ECO:0000256" key="6">
    <source>
        <dbReference type="ARBA" id="ARBA00015655"/>
    </source>
</evidence>
<comment type="pathway">
    <text evidence="3 17 18">Cell wall biogenesis; peptidoglycan biosynthesis.</text>
</comment>
<dbReference type="InterPro" id="IPR005762">
    <property type="entry name" value="MurD"/>
</dbReference>
<evidence type="ECO:0000256" key="18">
    <source>
        <dbReference type="RuleBase" id="RU003664"/>
    </source>
</evidence>
<dbReference type="Pfam" id="PF08245">
    <property type="entry name" value="Mur_ligase_M"/>
    <property type="match status" value="1"/>
</dbReference>
<dbReference type="EMBL" id="BFBY01000003">
    <property type="protein sequence ID" value="GBG04668.1"/>
    <property type="molecule type" value="Genomic_DNA"/>
</dbReference>
<dbReference type="PANTHER" id="PTHR43692:SF1">
    <property type="entry name" value="UDP-N-ACETYLMURAMOYLALANINE--D-GLUTAMATE LIGASE"/>
    <property type="match status" value="1"/>
</dbReference>
<gene>
    <name evidence="17 21" type="primary">murD</name>
    <name evidence="21" type="ORF">LrDSM24759_05820</name>
</gene>
<dbReference type="InterPro" id="IPR036615">
    <property type="entry name" value="Mur_ligase_C_dom_sf"/>
</dbReference>
<dbReference type="UniPathway" id="UPA00219"/>
<evidence type="ECO:0000256" key="2">
    <source>
        <dbReference type="ARBA" id="ARBA00004496"/>
    </source>
</evidence>
<dbReference type="Gene3D" id="3.90.190.20">
    <property type="entry name" value="Mur ligase, C-terminal domain"/>
    <property type="match status" value="1"/>
</dbReference>
<comment type="similarity">
    <text evidence="4 17">Belongs to the MurCDEF family.</text>
</comment>
<evidence type="ECO:0000256" key="17">
    <source>
        <dbReference type="HAMAP-Rule" id="MF_00639"/>
    </source>
</evidence>
<evidence type="ECO:0000313" key="22">
    <source>
        <dbReference type="Proteomes" id="UP000257317"/>
    </source>
</evidence>
<dbReference type="GO" id="GO:0008360">
    <property type="term" value="P:regulation of cell shape"/>
    <property type="evidence" value="ECO:0007669"/>
    <property type="project" value="UniProtKB-KW"/>
</dbReference>
<evidence type="ECO:0000256" key="12">
    <source>
        <dbReference type="ARBA" id="ARBA00022984"/>
    </source>
</evidence>
<keyword evidence="12 17" id="KW-0573">Peptidoglycan synthesis</keyword>
<evidence type="ECO:0000256" key="9">
    <source>
        <dbReference type="ARBA" id="ARBA00022741"/>
    </source>
</evidence>
<dbReference type="Pfam" id="PF02875">
    <property type="entry name" value="Mur_ligase_C"/>
    <property type="match status" value="1"/>
</dbReference>
<keyword evidence="10 17" id="KW-0067">ATP-binding</keyword>